<name>A0AAV6WFH6_9LAMI</name>
<dbReference type="GO" id="GO:0000160">
    <property type="term" value="P:phosphorelay signal transduction system"/>
    <property type="evidence" value="ECO:0007669"/>
    <property type="project" value="UniProtKB-KW"/>
</dbReference>
<dbReference type="Pfam" id="PF00072">
    <property type="entry name" value="Response_reg"/>
    <property type="match status" value="1"/>
</dbReference>
<keyword evidence="5 11" id="KW-0902">Two-component regulatory system</keyword>
<sequence>MTVEEIRGENENYEQFPVGLRVLAVDDNPTCLKLLETLLRKCQYNVTTSSQARAALKMLRENKDRFDLVISDVHMPDMDGFRLLELVGLEMDLPVIMLSGNSDPKNVMKGVTHGACDYLVKPVRLEELRNIWQHVLRRKKFDSKNPKKSNDQGQTHQAGGEGCGSPLPGNTDQNAKFHRKRKDEEDESEDNGNESDSSTQKKPRVVWSIELHRKFVAAVNQLGIEKAVPKRILDLMNDDRLTRENKYRLYLKRISSVAATQQANMVASPFMRMGSLDGLGDFRTLAGSGRLGNVALPFTTGGMLGRLNSPANVNLRNFTPSSLVQHSQPQNLTNSIPSLGKVHPLLSPASQNPSLFQGIPSGLELDQLQQTKGVSGIPNFNTMDDSRMFPTPGTFTDPGTAIGSSTNLASFNAESFNVGISGSSNLLDPGRCNDNWQNTIESSKMQPNSLLSTPFHSQLPRDNNSLNTEPYLQNNPFEDSREGLIGDFHNMNQAPSQRWGEQRQSYPQGSTNTFGSLNSHIPANGIVPPVSRSLDQNSGIFNQKIDMFVNGRSSGGGSNLFQQNENEKSQGGFVPQSCDSLDELVNAMIKREQDEIVPNCDFGFDDYSFGPSI</sequence>
<evidence type="ECO:0000256" key="1">
    <source>
        <dbReference type="ARBA" id="ARBA00004123"/>
    </source>
</evidence>
<feature type="compositionally biased region" description="Acidic residues" evidence="13">
    <location>
        <begin position="184"/>
        <end position="193"/>
    </location>
</feature>
<comment type="subcellular location">
    <subcellularLocation>
        <location evidence="1 11">Nucleus</location>
    </subcellularLocation>
</comment>
<comment type="caution">
    <text evidence="15">The sequence shown here is derived from an EMBL/GenBank/DDBJ whole genome shotgun (WGS) entry which is preliminary data.</text>
</comment>
<dbReference type="PROSITE" id="PS50110">
    <property type="entry name" value="RESPONSE_REGULATORY"/>
    <property type="match status" value="1"/>
</dbReference>
<evidence type="ECO:0000256" key="8">
    <source>
        <dbReference type="ARBA" id="ARBA00023159"/>
    </source>
</evidence>
<protein>
    <recommendedName>
        <fullName evidence="11">Two-component response regulator</fullName>
    </recommendedName>
</protein>
<keyword evidence="9 11" id="KW-0804">Transcription</keyword>
<dbReference type="GO" id="GO:0009736">
    <property type="term" value="P:cytokinin-activated signaling pathway"/>
    <property type="evidence" value="ECO:0007669"/>
    <property type="project" value="UniProtKB-KW"/>
</dbReference>
<evidence type="ECO:0000256" key="7">
    <source>
        <dbReference type="ARBA" id="ARBA00023125"/>
    </source>
</evidence>
<dbReference type="EMBL" id="WHWC01000016">
    <property type="protein sequence ID" value="KAG8367565.1"/>
    <property type="molecule type" value="Genomic_DNA"/>
</dbReference>
<evidence type="ECO:0000313" key="16">
    <source>
        <dbReference type="Proteomes" id="UP000826271"/>
    </source>
</evidence>
<gene>
    <name evidence="15" type="ORF">BUALT_Bualt16G0085100</name>
</gene>
<evidence type="ECO:0000256" key="4">
    <source>
        <dbReference type="ARBA" id="ARBA00022864"/>
    </source>
</evidence>
<dbReference type="InterPro" id="IPR017053">
    <property type="entry name" value="Response_reg_B-typ_pln"/>
</dbReference>
<dbReference type="GO" id="GO:0003700">
    <property type="term" value="F:DNA-binding transcription factor activity"/>
    <property type="evidence" value="ECO:0007669"/>
    <property type="project" value="UniProtKB-UniRule"/>
</dbReference>
<dbReference type="CDD" id="cd17584">
    <property type="entry name" value="REC_typeB_ARR-like"/>
    <property type="match status" value="1"/>
</dbReference>
<feature type="region of interest" description="Disordered" evidence="13">
    <location>
        <begin position="141"/>
        <end position="202"/>
    </location>
</feature>
<dbReference type="InterPro" id="IPR045279">
    <property type="entry name" value="ARR-like"/>
</dbReference>
<dbReference type="InterPro" id="IPR006447">
    <property type="entry name" value="Myb_dom_plants"/>
</dbReference>
<evidence type="ECO:0000256" key="10">
    <source>
        <dbReference type="ARBA" id="ARBA00023242"/>
    </source>
</evidence>
<dbReference type="InterPro" id="IPR009057">
    <property type="entry name" value="Homeodomain-like_sf"/>
</dbReference>
<evidence type="ECO:0000256" key="9">
    <source>
        <dbReference type="ARBA" id="ARBA00023163"/>
    </source>
</evidence>
<dbReference type="InterPro" id="IPR011006">
    <property type="entry name" value="CheY-like_superfamily"/>
</dbReference>
<keyword evidence="3 12" id="KW-0597">Phosphoprotein</keyword>
<evidence type="ECO:0000256" key="6">
    <source>
        <dbReference type="ARBA" id="ARBA00023015"/>
    </source>
</evidence>
<keyword evidence="7 11" id="KW-0238">DNA-binding</keyword>
<dbReference type="SUPFAM" id="SSF52172">
    <property type="entry name" value="CheY-like"/>
    <property type="match status" value="1"/>
</dbReference>
<evidence type="ECO:0000256" key="11">
    <source>
        <dbReference type="PIRNR" id="PIRNR036392"/>
    </source>
</evidence>
<feature type="domain" description="Response regulatory" evidence="14">
    <location>
        <begin position="21"/>
        <end position="136"/>
    </location>
</feature>
<accession>A0AAV6WFH6</accession>
<dbReference type="PANTHER" id="PTHR43874">
    <property type="entry name" value="TWO-COMPONENT RESPONSE REGULATOR"/>
    <property type="match status" value="1"/>
</dbReference>
<feature type="modified residue" description="4-aspartylphosphate" evidence="12">
    <location>
        <position position="72"/>
    </location>
</feature>
<keyword evidence="4" id="KW-0932">Cytokinin signaling pathway</keyword>
<dbReference type="SMART" id="SM00448">
    <property type="entry name" value="REC"/>
    <property type="match status" value="1"/>
</dbReference>
<evidence type="ECO:0000256" key="5">
    <source>
        <dbReference type="ARBA" id="ARBA00023012"/>
    </source>
</evidence>
<evidence type="ECO:0000256" key="3">
    <source>
        <dbReference type="ARBA" id="ARBA00022553"/>
    </source>
</evidence>
<dbReference type="SUPFAM" id="SSF46689">
    <property type="entry name" value="Homeodomain-like"/>
    <property type="match status" value="1"/>
</dbReference>
<evidence type="ECO:0000256" key="2">
    <source>
        <dbReference type="ARBA" id="ARBA00006015"/>
    </source>
</evidence>
<dbReference type="Proteomes" id="UP000826271">
    <property type="component" value="Unassembled WGS sequence"/>
</dbReference>
<dbReference type="FunFam" id="1.10.10.60:FF:000007">
    <property type="entry name" value="Two-component response regulator"/>
    <property type="match status" value="1"/>
</dbReference>
<dbReference type="NCBIfam" id="TIGR01557">
    <property type="entry name" value="myb_SHAQKYF"/>
    <property type="match status" value="1"/>
</dbReference>
<dbReference type="AlphaFoldDB" id="A0AAV6WFH6"/>
<dbReference type="PANTHER" id="PTHR43874:SF205">
    <property type="entry name" value="TWO-COMPONENT RESPONSE REGULATOR ORR23"/>
    <property type="match status" value="1"/>
</dbReference>
<dbReference type="Gene3D" id="3.40.50.2300">
    <property type="match status" value="1"/>
</dbReference>
<evidence type="ECO:0000259" key="14">
    <source>
        <dbReference type="PROSITE" id="PS50110"/>
    </source>
</evidence>
<comment type="function">
    <text evidence="11">Transcriptional activator that binds specific DNA sequence.</text>
</comment>
<dbReference type="GO" id="GO:0005634">
    <property type="term" value="C:nucleus"/>
    <property type="evidence" value="ECO:0007669"/>
    <property type="project" value="UniProtKB-SubCell"/>
</dbReference>
<dbReference type="GO" id="GO:0003677">
    <property type="term" value="F:DNA binding"/>
    <property type="evidence" value="ECO:0007669"/>
    <property type="project" value="UniProtKB-KW"/>
</dbReference>
<comment type="similarity">
    <text evidence="2">Belongs to the ARR family. Type-B subfamily.</text>
</comment>
<keyword evidence="10 11" id="KW-0539">Nucleus</keyword>
<keyword evidence="8 11" id="KW-0010">Activator</keyword>
<dbReference type="PIRSF" id="PIRSF036392">
    <property type="entry name" value="RR_ARR_type-B"/>
    <property type="match status" value="1"/>
</dbReference>
<keyword evidence="16" id="KW-1185">Reference proteome</keyword>
<evidence type="ECO:0000313" key="15">
    <source>
        <dbReference type="EMBL" id="KAG8367565.1"/>
    </source>
</evidence>
<proteinExistence type="inferred from homology"/>
<organism evidence="15 16">
    <name type="scientific">Buddleja alternifolia</name>
    <dbReference type="NCBI Taxonomy" id="168488"/>
    <lineage>
        <taxon>Eukaryota</taxon>
        <taxon>Viridiplantae</taxon>
        <taxon>Streptophyta</taxon>
        <taxon>Embryophyta</taxon>
        <taxon>Tracheophyta</taxon>
        <taxon>Spermatophyta</taxon>
        <taxon>Magnoliopsida</taxon>
        <taxon>eudicotyledons</taxon>
        <taxon>Gunneridae</taxon>
        <taxon>Pentapetalae</taxon>
        <taxon>asterids</taxon>
        <taxon>lamiids</taxon>
        <taxon>Lamiales</taxon>
        <taxon>Scrophulariaceae</taxon>
        <taxon>Buddlejeae</taxon>
        <taxon>Buddleja</taxon>
    </lineage>
</organism>
<dbReference type="Gene3D" id="1.10.10.60">
    <property type="entry name" value="Homeodomain-like"/>
    <property type="match status" value="1"/>
</dbReference>
<evidence type="ECO:0000256" key="13">
    <source>
        <dbReference type="SAM" id="MobiDB-lite"/>
    </source>
</evidence>
<evidence type="ECO:0000256" key="12">
    <source>
        <dbReference type="PROSITE-ProRule" id="PRU00169"/>
    </source>
</evidence>
<keyword evidence="6 11" id="KW-0805">Transcription regulation</keyword>
<reference evidence="15" key="1">
    <citation type="submission" date="2019-10" db="EMBL/GenBank/DDBJ databases">
        <authorList>
            <person name="Zhang R."/>
            <person name="Pan Y."/>
            <person name="Wang J."/>
            <person name="Ma R."/>
            <person name="Yu S."/>
        </authorList>
    </citation>
    <scope>NUCLEOTIDE SEQUENCE</scope>
    <source>
        <strain evidence="15">LA-IB0</strain>
        <tissue evidence="15">Leaf</tissue>
    </source>
</reference>
<dbReference type="InterPro" id="IPR001789">
    <property type="entry name" value="Sig_transdc_resp-reg_receiver"/>
</dbReference>